<dbReference type="EMBL" id="ACBW01000140">
    <property type="protein sequence ID" value="EEF76439.1"/>
    <property type="molecule type" value="Genomic_DNA"/>
</dbReference>
<reference evidence="1 2" key="1">
    <citation type="submission" date="2008-12" db="EMBL/GenBank/DDBJ databases">
        <authorList>
            <person name="Fulton L."/>
            <person name="Clifton S."/>
            <person name="Fulton B."/>
            <person name="Xu J."/>
            <person name="Minx P."/>
            <person name="Pepin K.H."/>
            <person name="Johnson M."/>
            <person name="Bhonagiri V."/>
            <person name="Nash W.E."/>
            <person name="Mardis E.R."/>
            <person name="Wilson R.K."/>
        </authorList>
    </citation>
    <scope>NUCLEOTIDE SEQUENCE [LARGE SCALE GENOMIC DNA]</scope>
    <source>
        <strain evidence="1 2">DSM 18228</strain>
    </source>
</reference>
<organism evidence="1 2">
    <name type="scientific">Phocaeicola coprophilus DSM 18228 = JCM 13818</name>
    <dbReference type="NCBI Taxonomy" id="547042"/>
    <lineage>
        <taxon>Bacteria</taxon>
        <taxon>Pseudomonadati</taxon>
        <taxon>Bacteroidota</taxon>
        <taxon>Bacteroidia</taxon>
        <taxon>Bacteroidales</taxon>
        <taxon>Bacteroidaceae</taxon>
        <taxon>Phocaeicola</taxon>
    </lineage>
</organism>
<gene>
    <name evidence="1" type="ORF">BACCOPRO_01939</name>
</gene>
<evidence type="ECO:0000313" key="2">
    <source>
        <dbReference type="Proteomes" id="UP000014073"/>
    </source>
</evidence>
<proteinExistence type="predicted"/>
<name>S0F7U7_9BACT</name>
<accession>S0F7U7</accession>
<sequence length="40" mass="4478">MVCISLHMKKWEPETEDRTGIPPDPSIQVPVPTLYIIATA</sequence>
<evidence type="ECO:0000313" key="1">
    <source>
        <dbReference type="EMBL" id="EEF76439.1"/>
    </source>
</evidence>
<keyword evidence="2" id="KW-1185">Reference proteome</keyword>
<dbReference type="Proteomes" id="UP000014073">
    <property type="component" value="Unassembled WGS sequence"/>
</dbReference>
<dbReference type="AlphaFoldDB" id="S0F7U7"/>
<comment type="caution">
    <text evidence="1">The sequence shown here is derived from an EMBL/GenBank/DDBJ whole genome shotgun (WGS) entry which is preliminary data.</text>
</comment>
<protein>
    <submittedName>
        <fullName evidence="1">Uncharacterized protein</fullName>
    </submittedName>
</protein>
<dbReference type="HOGENOM" id="CLU_3284755_0_0_10"/>